<feature type="non-terminal residue" evidence="6">
    <location>
        <position position="74"/>
    </location>
</feature>
<comment type="caution">
    <text evidence="6">The sequence shown here is derived from an EMBL/GenBank/DDBJ whole genome shotgun (WGS) entry which is preliminary data.</text>
</comment>
<gene>
    <name evidence="6" type="primary">Krfd</name>
    <name evidence="6" type="ORF">NYCBRA_R05797</name>
</gene>
<keyword evidence="7" id="KW-1185">Reference proteome</keyword>
<comment type="similarity">
    <text evidence="1 5">Belongs to the avian keratin family.</text>
</comment>
<dbReference type="GO" id="GO:0005882">
    <property type="term" value="C:intermediate filament"/>
    <property type="evidence" value="ECO:0007669"/>
    <property type="project" value="UniProtKB-KW"/>
</dbReference>
<dbReference type="EMBL" id="VWZB01003900">
    <property type="protein sequence ID" value="NXF41280.1"/>
    <property type="molecule type" value="Genomic_DNA"/>
</dbReference>
<dbReference type="GO" id="GO:0005200">
    <property type="term" value="F:structural constituent of cytoskeleton"/>
    <property type="evidence" value="ECO:0007669"/>
    <property type="project" value="InterPro"/>
</dbReference>
<accession>A0A7K8TIG7</accession>
<name>A0A7K8TIG7_9AVES</name>
<evidence type="ECO:0000256" key="5">
    <source>
        <dbReference type="RuleBase" id="RU364002"/>
    </source>
</evidence>
<evidence type="ECO:0000313" key="7">
    <source>
        <dbReference type="Proteomes" id="UP000538472"/>
    </source>
</evidence>
<comment type="subunit">
    <text evidence="2 5">The avian keratins (F-ker, S-ker, C-ker and B-ker) are a complex mixture of very similar polypeptides.</text>
</comment>
<dbReference type="AlphaFoldDB" id="A0A7K8TIG7"/>
<evidence type="ECO:0000256" key="3">
    <source>
        <dbReference type="ARBA" id="ARBA00022744"/>
    </source>
</evidence>
<keyword evidence="4" id="KW-0007">Acetylation</keyword>
<protein>
    <recommendedName>
        <fullName evidence="5">Keratin</fullName>
    </recommendedName>
</protein>
<organism evidence="6 7">
    <name type="scientific">Nyctibius bracteatus</name>
    <name type="common">Rufous potoo</name>
    <dbReference type="NCBI Taxonomy" id="48426"/>
    <lineage>
        <taxon>Eukaryota</taxon>
        <taxon>Metazoa</taxon>
        <taxon>Chordata</taxon>
        <taxon>Craniata</taxon>
        <taxon>Vertebrata</taxon>
        <taxon>Euteleostomi</taxon>
        <taxon>Archelosauria</taxon>
        <taxon>Archosauria</taxon>
        <taxon>Dinosauria</taxon>
        <taxon>Saurischia</taxon>
        <taxon>Theropoda</taxon>
        <taxon>Coelurosauria</taxon>
        <taxon>Aves</taxon>
        <taxon>Neognathae</taxon>
        <taxon>Neoaves</taxon>
        <taxon>Strisores</taxon>
        <taxon>Caprimulgiformes</taxon>
        <taxon>Nyctibiidae</taxon>
        <taxon>Nyctibius</taxon>
    </lineage>
</organism>
<evidence type="ECO:0000256" key="2">
    <source>
        <dbReference type="ARBA" id="ARBA00011806"/>
    </source>
</evidence>
<dbReference type="InterPro" id="IPR003461">
    <property type="entry name" value="Keratin"/>
</dbReference>
<evidence type="ECO:0000256" key="4">
    <source>
        <dbReference type="ARBA" id="ARBA00022990"/>
    </source>
</evidence>
<keyword evidence="3 5" id="KW-0416">Keratin</keyword>
<dbReference type="PANTHER" id="PTHR31203">
    <property type="entry name" value="BETA-KERATIN-RELATED PROTEIN-RELATED"/>
    <property type="match status" value="1"/>
</dbReference>
<sequence length="74" mass="7785">DLFCPKPCTYACNDLCVRSCPDSKAILFPPPVVVTMPGPVLSTCPQESVVASCVPVKKCCPPWSCLDNKGSAGL</sequence>
<evidence type="ECO:0000313" key="6">
    <source>
        <dbReference type="EMBL" id="NXF41280.1"/>
    </source>
</evidence>
<proteinExistence type="inferred from homology"/>
<reference evidence="6 7" key="1">
    <citation type="submission" date="2019-09" db="EMBL/GenBank/DDBJ databases">
        <title>Bird 10,000 Genomes (B10K) Project - Family phase.</title>
        <authorList>
            <person name="Zhang G."/>
        </authorList>
    </citation>
    <scope>NUCLEOTIDE SEQUENCE [LARGE SCALE GENOMIC DNA]</scope>
    <source>
        <strain evidence="6">B10K-CU-031-10</strain>
        <tissue evidence="6">Muscle</tissue>
    </source>
</reference>
<dbReference type="PANTHER" id="PTHR31203:SF1">
    <property type="entry name" value="BETA-KERATIN-RELATED PROTEIN-RELATED"/>
    <property type="match status" value="1"/>
</dbReference>
<evidence type="ECO:0000256" key="1">
    <source>
        <dbReference type="ARBA" id="ARBA00008702"/>
    </source>
</evidence>
<dbReference type="Pfam" id="PF02422">
    <property type="entry name" value="Keratin"/>
    <property type="match status" value="1"/>
</dbReference>
<feature type="non-terminal residue" evidence="6">
    <location>
        <position position="1"/>
    </location>
</feature>
<dbReference type="Proteomes" id="UP000538472">
    <property type="component" value="Unassembled WGS sequence"/>
</dbReference>